<keyword evidence="2" id="KW-0808">Transferase</keyword>
<dbReference type="AlphaFoldDB" id="A0A5B6WFU6"/>
<dbReference type="EMBL" id="SMMG02000003">
    <property type="protein sequence ID" value="KAA3479692.1"/>
    <property type="molecule type" value="Genomic_DNA"/>
</dbReference>
<accession>A0A5B6WFU6</accession>
<protein>
    <submittedName>
        <fullName evidence="2">Reverse transcriptase</fullName>
    </submittedName>
</protein>
<dbReference type="OrthoDB" id="995555at2759"/>
<keyword evidence="2" id="KW-0548">Nucleotidyltransferase</keyword>
<keyword evidence="2" id="KW-0695">RNA-directed DNA polymerase</keyword>
<dbReference type="Proteomes" id="UP000325315">
    <property type="component" value="Unassembled WGS sequence"/>
</dbReference>
<proteinExistence type="predicted"/>
<evidence type="ECO:0000313" key="2">
    <source>
        <dbReference type="EMBL" id="KAA3479692.1"/>
    </source>
</evidence>
<feature type="compositionally biased region" description="Polar residues" evidence="1">
    <location>
        <begin position="66"/>
        <end position="77"/>
    </location>
</feature>
<comment type="caution">
    <text evidence="2">The sequence shown here is derived from an EMBL/GenBank/DDBJ whole genome shotgun (WGS) entry which is preliminary data.</text>
</comment>
<evidence type="ECO:0000313" key="3">
    <source>
        <dbReference type="Proteomes" id="UP000325315"/>
    </source>
</evidence>
<gene>
    <name evidence="2" type="ORF">EPI10_020185</name>
</gene>
<reference evidence="3" key="1">
    <citation type="journal article" date="2019" name="Plant Biotechnol. J.">
        <title>Genome sequencing of the Australian wild diploid species Gossypium australe highlights disease resistance and delayed gland morphogenesis.</title>
        <authorList>
            <person name="Cai Y."/>
            <person name="Cai X."/>
            <person name="Wang Q."/>
            <person name="Wang P."/>
            <person name="Zhang Y."/>
            <person name="Cai C."/>
            <person name="Xu Y."/>
            <person name="Wang K."/>
            <person name="Zhou Z."/>
            <person name="Wang C."/>
            <person name="Geng S."/>
            <person name="Li B."/>
            <person name="Dong Q."/>
            <person name="Hou Y."/>
            <person name="Wang H."/>
            <person name="Ai P."/>
            <person name="Liu Z."/>
            <person name="Yi F."/>
            <person name="Sun M."/>
            <person name="An G."/>
            <person name="Cheng J."/>
            <person name="Zhang Y."/>
            <person name="Shi Q."/>
            <person name="Xie Y."/>
            <person name="Shi X."/>
            <person name="Chang Y."/>
            <person name="Huang F."/>
            <person name="Chen Y."/>
            <person name="Hong S."/>
            <person name="Mi L."/>
            <person name="Sun Q."/>
            <person name="Zhang L."/>
            <person name="Zhou B."/>
            <person name="Peng R."/>
            <person name="Zhang X."/>
            <person name="Liu F."/>
        </authorList>
    </citation>
    <scope>NUCLEOTIDE SEQUENCE [LARGE SCALE GENOMIC DNA]</scope>
    <source>
        <strain evidence="3">cv. PA1801</strain>
    </source>
</reference>
<name>A0A5B6WFU6_9ROSI</name>
<feature type="compositionally biased region" description="Basic and acidic residues" evidence="1">
    <location>
        <begin position="50"/>
        <end position="62"/>
    </location>
</feature>
<evidence type="ECO:0000256" key="1">
    <source>
        <dbReference type="SAM" id="MobiDB-lite"/>
    </source>
</evidence>
<keyword evidence="3" id="KW-1185">Reference proteome</keyword>
<feature type="region of interest" description="Disordered" evidence="1">
    <location>
        <begin position="50"/>
        <end position="80"/>
    </location>
</feature>
<sequence length="100" mass="11661">MDLENYYFLIKLQSEEDYVKALTEGLWLVEYESLRNVCFTCGHYGHMKESDYKPSERGHSDEDIGVSTSNMQPQVQGENHDVTEKYGSWMLVDQCPRKSD</sequence>
<organism evidence="2 3">
    <name type="scientific">Gossypium australe</name>
    <dbReference type="NCBI Taxonomy" id="47621"/>
    <lineage>
        <taxon>Eukaryota</taxon>
        <taxon>Viridiplantae</taxon>
        <taxon>Streptophyta</taxon>
        <taxon>Embryophyta</taxon>
        <taxon>Tracheophyta</taxon>
        <taxon>Spermatophyta</taxon>
        <taxon>Magnoliopsida</taxon>
        <taxon>eudicotyledons</taxon>
        <taxon>Gunneridae</taxon>
        <taxon>Pentapetalae</taxon>
        <taxon>rosids</taxon>
        <taxon>malvids</taxon>
        <taxon>Malvales</taxon>
        <taxon>Malvaceae</taxon>
        <taxon>Malvoideae</taxon>
        <taxon>Gossypium</taxon>
    </lineage>
</organism>
<dbReference type="GO" id="GO:0003964">
    <property type="term" value="F:RNA-directed DNA polymerase activity"/>
    <property type="evidence" value="ECO:0007669"/>
    <property type="project" value="UniProtKB-KW"/>
</dbReference>